<dbReference type="EMBL" id="HBKN01033722">
    <property type="protein sequence ID" value="CAE2319422.1"/>
    <property type="molecule type" value="Transcribed_RNA"/>
</dbReference>
<gene>
    <name evidence="1" type="ORF">GTHE00462_LOCUS26274</name>
</gene>
<accession>A0A7S4L9G2</accession>
<organism evidence="1">
    <name type="scientific">Guillardia theta</name>
    <name type="common">Cryptophyte</name>
    <name type="synonym">Cryptomonas phi</name>
    <dbReference type="NCBI Taxonomy" id="55529"/>
    <lineage>
        <taxon>Eukaryota</taxon>
        <taxon>Cryptophyceae</taxon>
        <taxon>Pyrenomonadales</taxon>
        <taxon>Geminigeraceae</taxon>
        <taxon>Guillardia</taxon>
    </lineage>
</organism>
<name>A0A7S4L9G2_GUITH</name>
<evidence type="ECO:0000313" key="1">
    <source>
        <dbReference type="EMBL" id="CAE2319422.1"/>
    </source>
</evidence>
<sequence length="117" mass="12958">MSVTISQAERLIGRDVQPRVGMTVKLTEQALERRSETQRADPSKGGTGVIVKVHPNWTCDVMWHNTKKVRIGYACGTAAGKVRAFHLALVADEFGERPSTEWNRPKTGVIPSRAPYV</sequence>
<proteinExistence type="predicted"/>
<reference evidence="1" key="1">
    <citation type="submission" date="2021-01" db="EMBL/GenBank/DDBJ databases">
        <authorList>
            <person name="Corre E."/>
            <person name="Pelletier E."/>
            <person name="Niang G."/>
            <person name="Scheremetjew M."/>
            <person name="Finn R."/>
            <person name="Kale V."/>
            <person name="Holt S."/>
            <person name="Cochrane G."/>
            <person name="Meng A."/>
            <person name="Brown T."/>
            <person name="Cohen L."/>
        </authorList>
    </citation>
    <scope>NUCLEOTIDE SEQUENCE</scope>
    <source>
        <strain evidence="1">CCMP 2712</strain>
    </source>
</reference>
<dbReference type="AlphaFoldDB" id="A0A7S4L9G2"/>
<protein>
    <submittedName>
        <fullName evidence="1">Uncharacterized protein</fullName>
    </submittedName>
</protein>